<evidence type="ECO:0000256" key="2">
    <source>
        <dbReference type="SAM" id="MobiDB-lite"/>
    </source>
</evidence>
<reference evidence="3 4" key="1">
    <citation type="submission" date="2015-12" db="EMBL/GenBank/DDBJ databases">
        <title>The genome of Folsomia candida.</title>
        <authorList>
            <person name="Faddeeva A."/>
            <person name="Derks M.F."/>
            <person name="Anvar Y."/>
            <person name="Smit S."/>
            <person name="Van Straalen N."/>
            <person name="Roelofs D."/>
        </authorList>
    </citation>
    <scope>NUCLEOTIDE SEQUENCE [LARGE SCALE GENOMIC DNA]</scope>
    <source>
        <strain evidence="3 4">VU population</strain>
        <tissue evidence="3">Whole body</tissue>
    </source>
</reference>
<dbReference type="SUPFAM" id="SSF117281">
    <property type="entry name" value="Kelch motif"/>
    <property type="match status" value="1"/>
</dbReference>
<evidence type="ECO:0000256" key="1">
    <source>
        <dbReference type="ARBA" id="ARBA00022441"/>
    </source>
</evidence>
<dbReference type="AlphaFoldDB" id="A0A226EVA3"/>
<dbReference type="Gene3D" id="2.120.10.80">
    <property type="entry name" value="Kelch-type beta propeller"/>
    <property type="match status" value="2"/>
</dbReference>
<dbReference type="GO" id="GO:0005737">
    <property type="term" value="C:cytoplasm"/>
    <property type="evidence" value="ECO:0007669"/>
    <property type="project" value="TreeGrafter"/>
</dbReference>
<dbReference type="GO" id="GO:0003682">
    <property type="term" value="F:chromatin binding"/>
    <property type="evidence" value="ECO:0007669"/>
    <property type="project" value="InterPro"/>
</dbReference>
<dbReference type="Proteomes" id="UP000198287">
    <property type="component" value="Unassembled WGS sequence"/>
</dbReference>
<evidence type="ECO:0000313" key="4">
    <source>
        <dbReference type="Proteomes" id="UP000198287"/>
    </source>
</evidence>
<gene>
    <name evidence="3" type="ORF">Fcan01_06140</name>
</gene>
<keyword evidence="4" id="KW-1185">Reference proteome</keyword>
<name>A0A226EVA3_FOLCA</name>
<protein>
    <submittedName>
        <fullName evidence="3">Kelch domain-containing protein 3</fullName>
    </submittedName>
</protein>
<dbReference type="PANTHER" id="PTHR46461:SF1">
    <property type="entry name" value="KELCH DOMAIN-CONTAINING PROTEIN 3"/>
    <property type="match status" value="1"/>
</dbReference>
<dbReference type="EMBL" id="LNIX01000002">
    <property type="protein sequence ID" value="OXA61138.1"/>
    <property type="molecule type" value="Genomic_DNA"/>
</dbReference>
<evidence type="ECO:0000313" key="3">
    <source>
        <dbReference type="EMBL" id="OXA61138.1"/>
    </source>
</evidence>
<comment type="caution">
    <text evidence="3">The sequence shown here is derived from an EMBL/GenBank/DDBJ whole genome shotgun (WGS) entry which is preliminary data.</text>
</comment>
<dbReference type="OMA" id="SQETYVF"/>
<dbReference type="InterPro" id="IPR015915">
    <property type="entry name" value="Kelch-typ_b-propeller"/>
</dbReference>
<dbReference type="STRING" id="158441.A0A226EVA3"/>
<organism evidence="3 4">
    <name type="scientific">Folsomia candida</name>
    <name type="common">Springtail</name>
    <dbReference type="NCBI Taxonomy" id="158441"/>
    <lineage>
        <taxon>Eukaryota</taxon>
        <taxon>Metazoa</taxon>
        <taxon>Ecdysozoa</taxon>
        <taxon>Arthropoda</taxon>
        <taxon>Hexapoda</taxon>
        <taxon>Collembola</taxon>
        <taxon>Entomobryomorpha</taxon>
        <taxon>Isotomoidea</taxon>
        <taxon>Isotomidae</taxon>
        <taxon>Proisotominae</taxon>
        <taxon>Folsomia</taxon>
    </lineage>
</organism>
<proteinExistence type="predicted"/>
<dbReference type="Pfam" id="PF01344">
    <property type="entry name" value="Kelch_1"/>
    <property type="match status" value="1"/>
</dbReference>
<dbReference type="InterPro" id="IPR052637">
    <property type="entry name" value="KLHDC3-like"/>
</dbReference>
<dbReference type="OrthoDB" id="432528at2759"/>
<dbReference type="PANTHER" id="PTHR46461">
    <property type="entry name" value="KELCH DOMAIN-CONTAINING PROTEIN 3"/>
    <property type="match status" value="1"/>
</dbReference>
<dbReference type="Pfam" id="PF24681">
    <property type="entry name" value="Kelch_KLHDC2_KLHL20_DRC7"/>
    <property type="match status" value="1"/>
</dbReference>
<dbReference type="InterPro" id="IPR006652">
    <property type="entry name" value="Kelch_1"/>
</dbReference>
<feature type="region of interest" description="Disordered" evidence="2">
    <location>
        <begin position="347"/>
        <end position="366"/>
    </location>
</feature>
<accession>A0A226EVA3</accession>
<sequence length="432" mass="49417">MALIDVFRAALLPLRGDWCYRKNKGPIHENEISLPCDANTKPFKKMHWTINLAGGPKRVNHAAVSVGQALYSFGGYCTDEDYAIQRPIDVHVLNPVTYRWKVLNFDVDSAIPFQRYGHTVVSYGTYVYLWGGRNDENACKTLFRFDTKSHTWSRPNVTGSIPGARDGHSAVIIRNKMFIFGGYEEEIGLFSQDVYALDLNSLTWSMMPTFGLPPSFRDFHTATVYLDRYMFVFGGRGDRHGPFHTRNEMYCNTLVCLDVERQEWIRPKTHGDIPQGRRSHSAFMHNSFMYVFGGYNGCNNQHLNDFYRYDPESGEWKSLKPCGQSPGPRRRQGCVVIDNRVFFFGGTSPPLPLQNRSPPTEDEQNNDVNEEANLVDHDDMYVLDMEPSLKTLCMLCVLKHRLDTSNVPRVLQQELGWMRLPNRMSVSPLSSG</sequence>
<keyword evidence="1" id="KW-0880">Kelch repeat</keyword>
<dbReference type="SMART" id="SM00612">
    <property type="entry name" value="Kelch"/>
    <property type="match status" value="3"/>
</dbReference>